<evidence type="ECO:0000256" key="7">
    <source>
        <dbReference type="ARBA" id="ARBA00023125"/>
    </source>
</evidence>
<evidence type="ECO:0000313" key="16">
    <source>
        <dbReference type="RefSeq" id="XP_017771674.1"/>
    </source>
</evidence>
<reference evidence="16" key="1">
    <citation type="submission" date="2025-08" db="UniProtKB">
        <authorList>
            <consortium name="RefSeq"/>
        </authorList>
    </citation>
    <scope>IDENTIFICATION</scope>
    <source>
        <tissue evidence="16">Whole Larva</tissue>
    </source>
</reference>
<protein>
    <recommendedName>
        <fullName evidence="9">Replication protein A subunit</fullName>
    </recommendedName>
</protein>
<dbReference type="InterPro" id="IPR007199">
    <property type="entry name" value="Rep_factor-A_N"/>
</dbReference>
<evidence type="ECO:0000256" key="1">
    <source>
        <dbReference type="ARBA" id="ARBA00004123"/>
    </source>
</evidence>
<sequence>MADKYKLSEGALAVLMRGDKIDNPIMQVLGSKKLATNDPDKERHRMMLSDGKYLFSFAMFTNQISNSILLGGDFEMFSIIKIKRSVTSEINKDKSADKKILVIMDFEFVAKGSEVGYKIGNPEQLPANLSKESTDPPKPMQTNANSTARMKTSVPSISGINLNNTMQGKATHSISTITPYQNKWVIKARVTNKSNIRTWKNAKGEGSLFSFDLLDESGEIRVTAFKESVDKYYDIIQVDKVYYISKCMTKMANKQYSSLKNDYELTLTNDSVVQECEEETDIPTTKYDFVTIDKLANMEVGTIVDCIGIVKQASDVQTFTAKSSGRELKKRELIIVDPSKASVSVTLWGDTAENYDYTLPVVVIKGGKIGEFGGGKNLAVSMNGFLKYNPDIPEAFSLRGWYDNGGCNEEASNISARSNMGGFQANWMSFREVKDQDLGNVEKGYYYQTAGTVILVRAENIFYKACPQENCNKKIVDLENGTYRCEKCSSEYPNFKYRLLGNVNVGDWSGNQWVSMFSSELEILLGKTAQEVGEIAETDNDGLMQITNEANFKQYTFRCRAKMEKYNDEARLKTVAIKVEPLNYKEYNSHLISRIQQLAS</sequence>
<comment type="function">
    <text evidence="9">As part of the heterotrimeric replication protein A complex (RPA/RP-A), binds and stabilizes single-stranded DNA intermediates, that form during DNA replication or upon DNA stress. It prevents their reannealing and in parallel, recruits and activates different proteins and complexes involved in DNA metabolism. Thereby, it plays an essential role both in DNA replication and the cellular response to DNA damage.</text>
</comment>
<dbReference type="Pfam" id="PF04057">
    <property type="entry name" value="Rep-A_N"/>
    <property type="match status" value="1"/>
</dbReference>
<dbReference type="PANTHER" id="PTHR47165">
    <property type="entry name" value="OS03G0429900 PROTEIN"/>
    <property type="match status" value="1"/>
</dbReference>
<dbReference type="InterPro" id="IPR012340">
    <property type="entry name" value="NA-bd_OB-fold"/>
</dbReference>
<keyword evidence="15" id="KW-1185">Reference proteome</keyword>
<dbReference type="InterPro" id="IPR047192">
    <property type="entry name" value="Euk_RPA1_DBD_C"/>
</dbReference>
<dbReference type="CDD" id="cd04475">
    <property type="entry name" value="RPA1_DBD_B"/>
    <property type="match status" value="1"/>
</dbReference>
<dbReference type="Pfam" id="PF08646">
    <property type="entry name" value="Rep_fac-A_C"/>
    <property type="match status" value="1"/>
</dbReference>
<evidence type="ECO:0000256" key="9">
    <source>
        <dbReference type="RuleBase" id="RU364130"/>
    </source>
</evidence>
<comment type="subcellular location">
    <subcellularLocation>
        <location evidence="1 9">Nucleus</location>
    </subcellularLocation>
</comment>
<proteinExistence type="inferred from homology"/>
<keyword evidence="6 9" id="KW-0862">Zinc</keyword>
<evidence type="ECO:0000256" key="6">
    <source>
        <dbReference type="ARBA" id="ARBA00022833"/>
    </source>
</evidence>
<dbReference type="CDD" id="cd04477">
    <property type="entry name" value="RPA1N"/>
    <property type="match status" value="1"/>
</dbReference>
<feature type="compositionally biased region" description="Polar residues" evidence="10">
    <location>
        <begin position="140"/>
        <end position="149"/>
    </location>
</feature>
<evidence type="ECO:0000259" key="14">
    <source>
        <dbReference type="Pfam" id="PF16900"/>
    </source>
</evidence>
<dbReference type="InterPro" id="IPR004591">
    <property type="entry name" value="Rfa1"/>
</dbReference>
<keyword evidence="4 9" id="KW-0479">Metal-binding</keyword>
<evidence type="ECO:0000259" key="11">
    <source>
        <dbReference type="Pfam" id="PF01336"/>
    </source>
</evidence>
<dbReference type="PANTHER" id="PTHR47165:SF4">
    <property type="entry name" value="OS03G0429900 PROTEIN"/>
    <property type="match status" value="1"/>
</dbReference>
<dbReference type="InterPro" id="IPR013955">
    <property type="entry name" value="Rep_factor-A_C"/>
</dbReference>
<feature type="domain" description="Replication factor-A protein 1 N-terminal" evidence="12">
    <location>
        <begin position="7"/>
        <end position="110"/>
    </location>
</feature>
<evidence type="ECO:0000256" key="10">
    <source>
        <dbReference type="SAM" id="MobiDB-lite"/>
    </source>
</evidence>
<keyword evidence="7 9" id="KW-0238">DNA-binding</keyword>
<evidence type="ECO:0000259" key="12">
    <source>
        <dbReference type="Pfam" id="PF04057"/>
    </source>
</evidence>
<dbReference type="Pfam" id="PF01336">
    <property type="entry name" value="tRNA_anti-codon"/>
    <property type="match status" value="1"/>
</dbReference>
<comment type="subunit">
    <text evidence="9">Component of the heterotrimeric canonical replication protein A complex (RPA).</text>
</comment>
<dbReference type="Proteomes" id="UP000695000">
    <property type="component" value="Unplaced"/>
</dbReference>
<dbReference type="NCBIfam" id="TIGR00617">
    <property type="entry name" value="rpa1"/>
    <property type="match status" value="1"/>
</dbReference>
<name>A0ABM1MAS4_NICVS</name>
<evidence type="ECO:0000256" key="8">
    <source>
        <dbReference type="ARBA" id="ARBA00023242"/>
    </source>
</evidence>
<gene>
    <name evidence="16" type="primary">LOC108559058</name>
</gene>
<dbReference type="GeneID" id="108559058"/>
<keyword evidence="3 9" id="KW-0235">DNA replication</keyword>
<dbReference type="GO" id="GO:0003677">
    <property type="term" value="F:DNA binding"/>
    <property type="evidence" value="ECO:0007669"/>
    <property type="project" value="UniProtKB-KW"/>
</dbReference>
<dbReference type="SUPFAM" id="SSF50249">
    <property type="entry name" value="Nucleic acid-binding proteins"/>
    <property type="match status" value="4"/>
</dbReference>
<feature type="domain" description="Replication protein A OB" evidence="14">
    <location>
        <begin position="292"/>
        <end position="387"/>
    </location>
</feature>
<evidence type="ECO:0000256" key="3">
    <source>
        <dbReference type="ARBA" id="ARBA00022705"/>
    </source>
</evidence>
<dbReference type="CDD" id="cd04474">
    <property type="entry name" value="RPA1_DBD_A"/>
    <property type="match status" value="1"/>
</dbReference>
<comment type="similarity">
    <text evidence="2 9">Belongs to the replication factor A protein 1 family.</text>
</comment>
<dbReference type="Pfam" id="PF16900">
    <property type="entry name" value="REPA_OB_2"/>
    <property type="match status" value="1"/>
</dbReference>
<organism evidence="15 16">
    <name type="scientific">Nicrophorus vespilloides</name>
    <name type="common">Boreal carrion beetle</name>
    <dbReference type="NCBI Taxonomy" id="110193"/>
    <lineage>
        <taxon>Eukaryota</taxon>
        <taxon>Metazoa</taxon>
        <taxon>Ecdysozoa</taxon>
        <taxon>Arthropoda</taxon>
        <taxon>Hexapoda</taxon>
        <taxon>Insecta</taxon>
        <taxon>Pterygota</taxon>
        <taxon>Neoptera</taxon>
        <taxon>Endopterygota</taxon>
        <taxon>Coleoptera</taxon>
        <taxon>Polyphaga</taxon>
        <taxon>Staphyliniformia</taxon>
        <taxon>Silphidae</taxon>
        <taxon>Nicrophorinae</taxon>
        <taxon>Nicrophorus</taxon>
    </lineage>
</organism>
<dbReference type="RefSeq" id="XP_017771674.1">
    <property type="nucleotide sequence ID" value="XM_017916185.1"/>
</dbReference>
<dbReference type="Gene3D" id="2.40.50.140">
    <property type="entry name" value="Nucleic acid-binding proteins"/>
    <property type="match status" value="4"/>
</dbReference>
<evidence type="ECO:0000256" key="5">
    <source>
        <dbReference type="ARBA" id="ARBA00022771"/>
    </source>
</evidence>
<evidence type="ECO:0000256" key="4">
    <source>
        <dbReference type="ARBA" id="ARBA00022723"/>
    </source>
</evidence>
<feature type="region of interest" description="Disordered" evidence="10">
    <location>
        <begin position="122"/>
        <end position="149"/>
    </location>
</feature>
<feature type="domain" description="Replication factor A C-terminal" evidence="13">
    <location>
        <begin position="446"/>
        <end position="591"/>
    </location>
</feature>
<keyword evidence="8 9" id="KW-0539">Nucleus</keyword>
<dbReference type="InterPro" id="IPR031657">
    <property type="entry name" value="REPA_OB_2"/>
</dbReference>
<accession>A0ABM1MAS4</accession>
<feature type="domain" description="OB" evidence="11">
    <location>
        <begin position="184"/>
        <end position="262"/>
    </location>
</feature>
<dbReference type="InterPro" id="IPR004365">
    <property type="entry name" value="NA-bd_OB_tRNA"/>
</dbReference>
<keyword evidence="5 9" id="KW-0863">Zinc-finger</keyword>
<evidence type="ECO:0000256" key="2">
    <source>
        <dbReference type="ARBA" id="ARBA00005690"/>
    </source>
</evidence>
<evidence type="ECO:0000259" key="13">
    <source>
        <dbReference type="Pfam" id="PF08646"/>
    </source>
</evidence>
<dbReference type="CDD" id="cd04476">
    <property type="entry name" value="RPA1_DBD_C"/>
    <property type="match status" value="1"/>
</dbReference>
<evidence type="ECO:0000313" key="15">
    <source>
        <dbReference type="Proteomes" id="UP000695000"/>
    </source>
</evidence>